<keyword evidence="2 6" id="KW-0489">Methyltransferase</keyword>
<keyword evidence="5" id="KW-0472">Membrane</keyword>
<dbReference type="PANTHER" id="PTHR13610">
    <property type="entry name" value="METHYLTRANSFERASE DOMAIN-CONTAINING PROTEIN"/>
    <property type="match status" value="1"/>
</dbReference>
<comment type="caution">
    <text evidence="6">The sequence shown here is derived from an EMBL/GenBank/DDBJ whole genome shotgun (WGS) entry which is preliminary data.</text>
</comment>
<evidence type="ECO:0000313" key="7">
    <source>
        <dbReference type="Proteomes" id="UP001152320"/>
    </source>
</evidence>
<dbReference type="AlphaFoldDB" id="A0A9Q1BVD8"/>
<dbReference type="SUPFAM" id="SSF53335">
    <property type="entry name" value="S-adenosyl-L-methionine-dependent methyltransferases"/>
    <property type="match status" value="1"/>
</dbReference>
<accession>A0A9Q1BVD8</accession>
<keyword evidence="5" id="KW-1133">Transmembrane helix</keyword>
<proteinExistence type="inferred from homology"/>
<gene>
    <name evidence="6" type="ORF">HOLleu_23834</name>
</gene>
<name>A0A9Q1BVD8_HOLLE</name>
<evidence type="ECO:0000256" key="2">
    <source>
        <dbReference type="ARBA" id="ARBA00022603"/>
    </source>
</evidence>
<feature type="transmembrane region" description="Helical" evidence="5">
    <location>
        <begin position="24"/>
        <end position="46"/>
    </location>
</feature>
<keyword evidence="3" id="KW-0808">Transferase</keyword>
<dbReference type="GO" id="GO:0016279">
    <property type="term" value="F:protein-lysine N-methyltransferase activity"/>
    <property type="evidence" value="ECO:0007669"/>
    <property type="project" value="InterPro"/>
</dbReference>
<keyword evidence="4" id="KW-0949">S-adenosyl-L-methionine</keyword>
<comment type="similarity">
    <text evidence="1">Belongs to the ANT/ATPSC lysine N-methyltransferase family.</text>
</comment>
<evidence type="ECO:0000256" key="5">
    <source>
        <dbReference type="SAM" id="Phobius"/>
    </source>
</evidence>
<dbReference type="InterPro" id="IPR029063">
    <property type="entry name" value="SAM-dependent_MTases_sf"/>
</dbReference>
<organism evidence="6 7">
    <name type="scientific">Holothuria leucospilota</name>
    <name type="common">Black long sea cucumber</name>
    <name type="synonym">Mertensiothuria leucospilota</name>
    <dbReference type="NCBI Taxonomy" id="206669"/>
    <lineage>
        <taxon>Eukaryota</taxon>
        <taxon>Metazoa</taxon>
        <taxon>Echinodermata</taxon>
        <taxon>Eleutherozoa</taxon>
        <taxon>Echinozoa</taxon>
        <taxon>Holothuroidea</taxon>
        <taxon>Aspidochirotacea</taxon>
        <taxon>Aspidochirotida</taxon>
        <taxon>Holothuriidae</taxon>
        <taxon>Holothuria</taxon>
    </lineage>
</organism>
<dbReference type="GO" id="GO:0005739">
    <property type="term" value="C:mitochondrion"/>
    <property type="evidence" value="ECO:0007669"/>
    <property type="project" value="TreeGrafter"/>
</dbReference>
<evidence type="ECO:0000256" key="3">
    <source>
        <dbReference type="ARBA" id="ARBA00022679"/>
    </source>
</evidence>
<dbReference type="Proteomes" id="UP001152320">
    <property type="component" value="Chromosome 11"/>
</dbReference>
<dbReference type="OrthoDB" id="66144at2759"/>
<dbReference type="InterPro" id="IPR026170">
    <property type="entry name" value="FAM173A/B"/>
</dbReference>
<evidence type="ECO:0000256" key="1">
    <source>
        <dbReference type="ARBA" id="ARBA00010633"/>
    </source>
</evidence>
<dbReference type="EMBL" id="JAIZAY010000011">
    <property type="protein sequence ID" value="KAJ8033551.1"/>
    <property type="molecule type" value="Genomic_DNA"/>
</dbReference>
<evidence type="ECO:0000313" key="6">
    <source>
        <dbReference type="EMBL" id="KAJ8033551.1"/>
    </source>
</evidence>
<dbReference type="PANTHER" id="PTHR13610:SF9">
    <property type="entry name" value="FI06469P"/>
    <property type="match status" value="1"/>
</dbReference>
<reference evidence="6" key="1">
    <citation type="submission" date="2021-10" db="EMBL/GenBank/DDBJ databases">
        <title>Tropical sea cucumber genome reveals ecological adaptation and Cuvierian tubules defense mechanism.</title>
        <authorList>
            <person name="Chen T."/>
        </authorList>
    </citation>
    <scope>NUCLEOTIDE SEQUENCE</scope>
    <source>
        <strain evidence="6">Nanhai2018</strain>
        <tissue evidence="6">Muscle</tissue>
    </source>
</reference>
<dbReference type="GO" id="GO:1905706">
    <property type="term" value="P:regulation of mitochondrial ATP synthesis coupled proton transport"/>
    <property type="evidence" value="ECO:0007669"/>
    <property type="project" value="TreeGrafter"/>
</dbReference>
<sequence length="225" mass="24582">MDSIHSSSEQAKNIRKPVKSRKGLILVGVTGSVAVGLSIVSAPFVLPAFRRFCLPYIPATSAQVRNVFTALERRKGSLIDLGSGDGRICSLIAFPSVLSLQVIAGAKKGFQATGIELNSLLVLYSMISARLAGVSHQCHFKKADLWKTNLGLYDNVVIFGVAQMMGTLGQKMEKELKKGSCIAACRFPVPEWYPVRTVGEGVDTVWLYQVPQSYSDKTFIKQVER</sequence>
<dbReference type="GO" id="GO:0032259">
    <property type="term" value="P:methylation"/>
    <property type="evidence" value="ECO:0007669"/>
    <property type="project" value="UniProtKB-KW"/>
</dbReference>
<keyword evidence="7" id="KW-1185">Reference proteome</keyword>
<protein>
    <submittedName>
        <fullName evidence="6">Protein N-lysine methyltransferase FAM173B</fullName>
    </submittedName>
</protein>
<evidence type="ECO:0000256" key="4">
    <source>
        <dbReference type="ARBA" id="ARBA00022691"/>
    </source>
</evidence>
<keyword evidence="5" id="KW-0812">Transmembrane</keyword>
<dbReference type="Gene3D" id="3.40.50.150">
    <property type="entry name" value="Vaccinia Virus protein VP39"/>
    <property type="match status" value="1"/>
</dbReference>